<dbReference type="Gene3D" id="1.10.287.130">
    <property type="match status" value="1"/>
</dbReference>
<keyword evidence="6" id="KW-0067">ATP-binding</keyword>
<protein>
    <recommendedName>
        <fullName evidence="2">histidine kinase</fullName>
        <ecNumber evidence="2">2.7.13.3</ecNumber>
    </recommendedName>
</protein>
<dbReference type="NCBIfam" id="TIGR00229">
    <property type="entry name" value="sensory_box"/>
    <property type="match status" value="1"/>
</dbReference>
<keyword evidence="4" id="KW-0547">Nucleotide-binding</keyword>
<reference evidence="10" key="1">
    <citation type="submission" date="2020-09" db="EMBL/GenBank/DDBJ databases">
        <title>Pelagicoccus enzymogenes sp. nov. with an EPS production, isolated from marine sediment.</title>
        <authorList>
            <person name="Feng X."/>
        </authorList>
    </citation>
    <scope>NUCLEOTIDE SEQUENCE</scope>
    <source>
        <strain evidence="10">NFK12</strain>
    </source>
</reference>
<dbReference type="InterPro" id="IPR003594">
    <property type="entry name" value="HATPase_dom"/>
</dbReference>
<comment type="caution">
    <text evidence="10">The sequence shown here is derived from an EMBL/GenBank/DDBJ whole genome shotgun (WGS) entry which is preliminary data.</text>
</comment>
<dbReference type="InterPro" id="IPR004358">
    <property type="entry name" value="Sig_transdc_His_kin-like_C"/>
</dbReference>
<dbReference type="Pfam" id="PF08448">
    <property type="entry name" value="PAS_4"/>
    <property type="match status" value="1"/>
</dbReference>
<dbReference type="GO" id="GO:0005524">
    <property type="term" value="F:ATP binding"/>
    <property type="evidence" value="ECO:0007669"/>
    <property type="project" value="UniProtKB-KW"/>
</dbReference>
<comment type="catalytic activity">
    <reaction evidence="1">
        <text>ATP + protein L-histidine = ADP + protein N-phospho-L-histidine.</text>
        <dbReference type="EC" id="2.7.13.3"/>
    </reaction>
</comment>
<sequence length="565" mass="61900">MIDNGKDYGAPDGGVCGTADARLVQCMSSLLEGRGVLGDSSLGLVFSYPDLRVAFVNAIGQKILSPVFEGGSLSEDFVLSDVVSLQSRRIFDSQVFPMLQVSGAWSGTLTLRDLWGGDIPAEVTFWRNSPDDGLEGRYLFLQGEPLTHSTFKTMRGWKERELLFALLGHTKDAIYFKDKESRFLRASDSLIRRFGLKYPHEVIGKTDFHFFGVAHASASYEDEQRILETGEPILDKEEKEVWGDQSVTWASTTKLPFYDAEGNLVGTFGISRDITRKKCEEEVRKDLELRLQLAQRLEAIGSLAAGVAHEINTPTQFVADNVKFLGDAFADIGNVFSCVDSLLNRVKGIQEVDAERVALEEAMELADMGFLKEEIPQTIEQSLAGLGQIAKIVGSMKEFSYPSSPEKTKSDLNRAIENTLNVSRNEWKGVAEIDLQLDADLPEVSCIVDQVNQVVLNLLVNAAHAIAATDSRVGAIGLKTRVEGTCVCIEVSDTGIGMAEEVKSRIFEPFFTTKDVGKGTGQGLAMVRNIVVNTHGGRIDCESEVGKGSTFRVFLPIEDVDSSAV</sequence>
<dbReference type="RefSeq" id="WP_191618844.1">
    <property type="nucleotide sequence ID" value="NZ_JACYFG010000051.1"/>
</dbReference>
<dbReference type="Pfam" id="PF02518">
    <property type="entry name" value="HATPase_c"/>
    <property type="match status" value="1"/>
</dbReference>
<dbReference type="AlphaFoldDB" id="A0A927FAZ0"/>
<dbReference type="GO" id="GO:0004673">
    <property type="term" value="F:protein histidine kinase activity"/>
    <property type="evidence" value="ECO:0007669"/>
    <property type="project" value="UniProtKB-EC"/>
</dbReference>
<feature type="domain" description="Histidine kinase" evidence="8">
    <location>
        <begin position="306"/>
        <end position="559"/>
    </location>
</feature>
<evidence type="ECO:0000256" key="2">
    <source>
        <dbReference type="ARBA" id="ARBA00012438"/>
    </source>
</evidence>
<dbReference type="PROSITE" id="PS50113">
    <property type="entry name" value="PAC"/>
    <property type="match status" value="1"/>
</dbReference>
<dbReference type="PANTHER" id="PTHR43065">
    <property type="entry name" value="SENSOR HISTIDINE KINASE"/>
    <property type="match status" value="1"/>
</dbReference>
<keyword evidence="5" id="KW-0418">Kinase</keyword>
<dbReference type="Gene3D" id="3.30.450.20">
    <property type="entry name" value="PAS domain"/>
    <property type="match status" value="1"/>
</dbReference>
<proteinExistence type="predicted"/>
<evidence type="ECO:0000259" key="9">
    <source>
        <dbReference type="PROSITE" id="PS50113"/>
    </source>
</evidence>
<evidence type="ECO:0000313" key="10">
    <source>
        <dbReference type="EMBL" id="MBD5781763.1"/>
    </source>
</evidence>
<evidence type="ECO:0000256" key="4">
    <source>
        <dbReference type="ARBA" id="ARBA00022741"/>
    </source>
</evidence>
<evidence type="ECO:0000256" key="5">
    <source>
        <dbReference type="ARBA" id="ARBA00022777"/>
    </source>
</evidence>
<evidence type="ECO:0000256" key="3">
    <source>
        <dbReference type="ARBA" id="ARBA00022679"/>
    </source>
</evidence>
<dbReference type="SUPFAM" id="SSF55785">
    <property type="entry name" value="PYP-like sensor domain (PAS domain)"/>
    <property type="match status" value="1"/>
</dbReference>
<keyword evidence="7" id="KW-0902">Two-component regulatory system</keyword>
<feature type="domain" description="PAC" evidence="9">
    <location>
        <begin position="234"/>
        <end position="286"/>
    </location>
</feature>
<evidence type="ECO:0000256" key="6">
    <source>
        <dbReference type="ARBA" id="ARBA00022840"/>
    </source>
</evidence>
<name>A0A927FAZ0_9BACT</name>
<keyword evidence="11" id="KW-1185">Reference proteome</keyword>
<evidence type="ECO:0000313" key="11">
    <source>
        <dbReference type="Proteomes" id="UP000622317"/>
    </source>
</evidence>
<evidence type="ECO:0000256" key="7">
    <source>
        <dbReference type="ARBA" id="ARBA00023012"/>
    </source>
</evidence>
<dbReference type="EC" id="2.7.13.3" evidence="2"/>
<dbReference type="InterPro" id="IPR005467">
    <property type="entry name" value="His_kinase_dom"/>
</dbReference>
<dbReference type="GO" id="GO:0000160">
    <property type="term" value="P:phosphorelay signal transduction system"/>
    <property type="evidence" value="ECO:0007669"/>
    <property type="project" value="UniProtKB-KW"/>
</dbReference>
<organism evidence="10 11">
    <name type="scientific">Pelagicoccus enzymogenes</name>
    <dbReference type="NCBI Taxonomy" id="2773457"/>
    <lineage>
        <taxon>Bacteria</taxon>
        <taxon>Pseudomonadati</taxon>
        <taxon>Verrucomicrobiota</taxon>
        <taxon>Opitutia</taxon>
        <taxon>Puniceicoccales</taxon>
        <taxon>Pelagicoccaceae</taxon>
        <taxon>Pelagicoccus</taxon>
    </lineage>
</organism>
<dbReference type="InterPro" id="IPR035965">
    <property type="entry name" value="PAS-like_dom_sf"/>
</dbReference>
<keyword evidence="3" id="KW-0808">Transferase</keyword>
<dbReference type="EMBL" id="JACYFG010000051">
    <property type="protein sequence ID" value="MBD5781763.1"/>
    <property type="molecule type" value="Genomic_DNA"/>
</dbReference>
<dbReference type="Proteomes" id="UP000622317">
    <property type="component" value="Unassembled WGS sequence"/>
</dbReference>
<dbReference type="PANTHER" id="PTHR43065:SF46">
    <property type="entry name" value="C4-DICARBOXYLATE TRANSPORT SENSOR PROTEIN DCTB"/>
    <property type="match status" value="1"/>
</dbReference>
<dbReference type="InterPro" id="IPR000014">
    <property type="entry name" value="PAS"/>
</dbReference>
<dbReference type="InterPro" id="IPR013656">
    <property type="entry name" value="PAS_4"/>
</dbReference>
<dbReference type="PRINTS" id="PR00344">
    <property type="entry name" value="BCTRLSENSOR"/>
</dbReference>
<evidence type="ECO:0000256" key="1">
    <source>
        <dbReference type="ARBA" id="ARBA00000085"/>
    </source>
</evidence>
<dbReference type="SUPFAM" id="SSF55874">
    <property type="entry name" value="ATPase domain of HSP90 chaperone/DNA topoisomerase II/histidine kinase"/>
    <property type="match status" value="1"/>
</dbReference>
<dbReference type="InterPro" id="IPR000700">
    <property type="entry name" value="PAS-assoc_C"/>
</dbReference>
<accession>A0A927FAZ0</accession>
<dbReference type="SMART" id="SM00387">
    <property type="entry name" value="HATPase_c"/>
    <property type="match status" value="1"/>
</dbReference>
<gene>
    <name evidence="10" type="ORF">IEN85_19840</name>
</gene>
<dbReference type="PROSITE" id="PS50109">
    <property type="entry name" value="HIS_KIN"/>
    <property type="match status" value="1"/>
</dbReference>
<dbReference type="Gene3D" id="3.30.565.10">
    <property type="entry name" value="Histidine kinase-like ATPase, C-terminal domain"/>
    <property type="match status" value="1"/>
</dbReference>
<evidence type="ECO:0000259" key="8">
    <source>
        <dbReference type="PROSITE" id="PS50109"/>
    </source>
</evidence>
<dbReference type="InterPro" id="IPR036890">
    <property type="entry name" value="HATPase_C_sf"/>
</dbReference>